<evidence type="ECO:0000313" key="5">
    <source>
        <dbReference type="Proteomes" id="UP000433876"/>
    </source>
</evidence>
<feature type="transmembrane region" description="Helical" evidence="2">
    <location>
        <begin position="328"/>
        <end position="350"/>
    </location>
</feature>
<evidence type="ECO:0000259" key="3">
    <source>
        <dbReference type="Pfam" id="PF20237"/>
    </source>
</evidence>
<keyword evidence="2" id="KW-0472">Membrane</keyword>
<dbReference type="EMBL" id="NMPR01000011">
    <property type="protein sequence ID" value="KAA8635542.1"/>
    <property type="molecule type" value="Genomic_DNA"/>
</dbReference>
<feature type="region of interest" description="Disordered" evidence="1">
    <location>
        <begin position="1"/>
        <end position="86"/>
    </location>
</feature>
<feature type="transmembrane region" description="Helical" evidence="2">
    <location>
        <begin position="356"/>
        <end position="375"/>
    </location>
</feature>
<feature type="domain" description="DUF6594" evidence="3">
    <location>
        <begin position="179"/>
        <end position="368"/>
    </location>
</feature>
<name>A0A8S9A5V9_SORMA</name>
<dbReference type="Proteomes" id="UP000433876">
    <property type="component" value="Unassembled WGS sequence"/>
</dbReference>
<sequence length="384" mass="42764">MEAIGSVDTAPKSQKTTRKSSSFGSLSELEEDVPIPVRTGPMTSSFSPPPQHHSPFTSGNETQATQQNGDHHSSHSNALEEEERDEEYHHIWQDMRKELYQNNLVRLISRQRPGVLGYIDKMSGLLSGRTAGNLTSANIGYRIHFGDLQRIHIQYLHSKLVNLAVSAHLHDSEWRPGGKAEQIGQVMKEYIEAVKDHEYMGKYANAADDPFIATSQRLYDKIFLESAMDHDGYRMPKDFLPPPQQQSPKNHQSRSQHETPAQLVSLLMRHAAPAGPWERDNTDKPARALISTRTKAWKRAYWTRISAASIGGAFLIAPMWILGLQRNLYVHLGVATGCIIAFGTSMSLYLETVDSVFAATLAYAAVIMVFVGIIIEETGGKAEA</sequence>
<gene>
    <name evidence="4" type="ORF">SMACR_08985</name>
</gene>
<proteinExistence type="predicted"/>
<evidence type="ECO:0000256" key="2">
    <source>
        <dbReference type="SAM" id="Phobius"/>
    </source>
</evidence>
<reference evidence="4 5" key="1">
    <citation type="submission" date="2017-07" db="EMBL/GenBank/DDBJ databases">
        <title>Genome sequence of the Sordaria macrospora wild type strain R19027.</title>
        <authorList>
            <person name="Nowrousian M."/>
            <person name="Teichert I."/>
            <person name="Kueck U."/>
        </authorList>
    </citation>
    <scope>NUCLEOTIDE SEQUENCE [LARGE SCALE GENOMIC DNA]</scope>
    <source>
        <strain evidence="4 5">R19027</strain>
        <tissue evidence="4">Mycelium</tissue>
    </source>
</reference>
<comment type="caution">
    <text evidence="4">The sequence shown here is derived from an EMBL/GenBank/DDBJ whole genome shotgun (WGS) entry which is preliminary data.</text>
</comment>
<keyword evidence="2" id="KW-1133">Transmembrane helix</keyword>
<protein>
    <recommendedName>
        <fullName evidence="3">DUF6594 domain-containing protein</fullName>
    </recommendedName>
</protein>
<evidence type="ECO:0000313" key="4">
    <source>
        <dbReference type="EMBL" id="KAA8635542.1"/>
    </source>
</evidence>
<dbReference type="Pfam" id="PF20237">
    <property type="entry name" value="DUF6594"/>
    <property type="match status" value="1"/>
</dbReference>
<dbReference type="InterPro" id="IPR046529">
    <property type="entry name" value="DUF6594"/>
</dbReference>
<dbReference type="VEuPathDB" id="FungiDB:SMAC_08985"/>
<keyword evidence="2" id="KW-0812">Transmembrane</keyword>
<evidence type="ECO:0000256" key="1">
    <source>
        <dbReference type="SAM" id="MobiDB-lite"/>
    </source>
</evidence>
<organism evidence="4 5">
    <name type="scientific">Sordaria macrospora</name>
    <dbReference type="NCBI Taxonomy" id="5147"/>
    <lineage>
        <taxon>Eukaryota</taxon>
        <taxon>Fungi</taxon>
        <taxon>Dikarya</taxon>
        <taxon>Ascomycota</taxon>
        <taxon>Pezizomycotina</taxon>
        <taxon>Sordariomycetes</taxon>
        <taxon>Sordariomycetidae</taxon>
        <taxon>Sordariales</taxon>
        <taxon>Sordariaceae</taxon>
        <taxon>Sordaria</taxon>
    </lineage>
</organism>
<feature type="transmembrane region" description="Helical" evidence="2">
    <location>
        <begin position="301"/>
        <end position="321"/>
    </location>
</feature>
<accession>A0A8S9A5V9</accession>
<dbReference type="AlphaFoldDB" id="A0A8S9A5V9"/>
<feature type="compositionally biased region" description="Polar residues" evidence="1">
    <location>
        <begin position="59"/>
        <end position="68"/>
    </location>
</feature>
<feature type="region of interest" description="Disordered" evidence="1">
    <location>
        <begin position="234"/>
        <end position="258"/>
    </location>
</feature>